<accession>A0ABT1AGP7</accession>
<feature type="domain" description="Methyltransferase small" evidence="3">
    <location>
        <begin position="197"/>
        <end position="313"/>
    </location>
</feature>
<reference evidence="4" key="1">
    <citation type="submission" date="2022-06" db="EMBL/GenBank/DDBJ databases">
        <authorList>
            <person name="Lu C.-H."/>
        </authorList>
    </citation>
    <scope>NUCLEOTIDE SEQUENCE</scope>
    <source>
        <strain evidence="4">21MJYT02-11</strain>
    </source>
</reference>
<evidence type="ECO:0000313" key="5">
    <source>
        <dbReference type="Proteomes" id="UP001162811"/>
    </source>
</evidence>
<keyword evidence="1 4" id="KW-0808">Transferase</keyword>
<name>A0ABT1AGP7_9RALS</name>
<dbReference type="GO" id="GO:0032259">
    <property type="term" value="P:methylation"/>
    <property type="evidence" value="ECO:0007669"/>
    <property type="project" value="UniProtKB-KW"/>
</dbReference>
<dbReference type="InterPro" id="IPR029063">
    <property type="entry name" value="SAM-dependent_MTases_sf"/>
</dbReference>
<dbReference type="RefSeq" id="WP_252677451.1">
    <property type="nucleotide sequence ID" value="NZ_JAMXHT010000002.1"/>
</dbReference>
<evidence type="ECO:0000256" key="2">
    <source>
        <dbReference type="ARBA" id="ARBA00022691"/>
    </source>
</evidence>
<proteinExistence type="predicted"/>
<dbReference type="EMBL" id="JAMXHT010000002">
    <property type="protein sequence ID" value="MCO5397580.1"/>
    <property type="molecule type" value="Genomic_DNA"/>
</dbReference>
<comment type="caution">
    <text evidence="4">The sequence shown here is derived from an EMBL/GenBank/DDBJ whole genome shotgun (WGS) entry which is preliminary data.</text>
</comment>
<keyword evidence="5" id="KW-1185">Reference proteome</keyword>
<organism evidence="4 5">
    <name type="scientific">Ralstonia soli</name>
    <dbReference type="NCBI Taxonomy" id="2953896"/>
    <lineage>
        <taxon>Bacteria</taxon>
        <taxon>Pseudomonadati</taxon>
        <taxon>Pseudomonadota</taxon>
        <taxon>Betaproteobacteria</taxon>
        <taxon>Burkholderiales</taxon>
        <taxon>Burkholderiaceae</taxon>
        <taxon>Ralstonia</taxon>
    </lineage>
</organism>
<evidence type="ECO:0000259" key="3">
    <source>
        <dbReference type="Pfam" id="PF05175"/>
    </source>
</evidence>
<reference evidence="4" key="2">
    <citation type="journal article" date="2023" name="Front. Microbiol.">
        <title>Ralstonia chuxiongensis sp. nov., Ralstonia mojiangensis sp. nov., and Ralstonia soli sp. nov., isolated from tobacco fields, are three novel species in the family Burkholderiaceae.</title>
        <authorList>
            <person name="Lu C.H."/>
            <person name="Zhang Y.Y."/>
            <person name="Jiang N."/>
            <person name="Chen W."/>
            <person name="Shao X."/>
            <person name="Zhao Z.M."/>
            <person name="Lu W.L."/>
            <person name="Hu X."/>
            <person name="Xi Y.X."/>
            <person name="Zou S.Y."/>
            <person name="Wei Q.J."/>
            <person name="Lin Z.L."/>
            <person name="Gong L."/>
            <person name="Gai X.T."/>
            <person name="Zhang L.Q."/>
            <person name="Li J.Y."/>
            <person name="Jin Y."/>
            <person name="Xia Z.Y."/>
        </authorList>
    </citation>
    <scope>NUCLEOTIDE SEQUENCE</scope>
    <source>
        <strain evidence="4">21MJYT02-11</strain>
    </source>
</reference>
<dbReference type="CDD" id="cd02440">
    <property type="entry name" value="AdoMet_MTases"/>
    <property type="match status" value="1"/>
</dbReference>
<dbReference type="Proteomes" id="UP001162811">
    <property type="component" value="Unassembled WGS sequence"/>
</dbReference>
<evidence type="ECO:0000256" key="1">
    <source>
        <dbReference type="ARBA" id="ARBA00022603"/>
    </source>
</evidence>
<sequence>MTDLPTLSWTDAETGAAHTTLWRSEAGNPPPKRVVIADDRTTADAAYRLACEGTALLWRGDFQNARQLLQAMSRRTDRKPRKEATSPIDAFNLHRQAQSQRARTLGMLLIPLDAGYTIPLRRAPDVRDACTEAYGSSNAASVVSLRELLGLIGAHEWRKKGVEIPALGGVHIHPHYGVFSPIRGEYIDLVANAPLPSKALAFDIGTGTGVLAAVLAKRSVKRVIGTDQDQRALACARENVERLGLQTQVDIVEADLFPEGRAPLVVCNPPWLPARPSSPIERAVYDPDNRMLRGFLDGLAAHLEPNGEGWLILSDFAEHLGLRTRDALLAMIDAAGLRVVGRDDIKPKHPKSSDATDPLHKARVAEVTSLWRLKARQ</sequence>
<evidence type="ECO:0000313" key="4">
    <source>
        <dbReference type="EMBL" id="MCO5397580.1"/>
    </source>
</evidence>
<dbReference type="Gene3D" id="3.40.50.150">
    <property type="entry name" value="Vaccinia Virus protein VP39"/>
    <property type="match status" value="1"/>
</dbReference>
<keyword evidence="1 4" id="KW-0489">Methyltransferase</keyword>
<dbReference type="Pfam" id="PF05175">
    <property type="entry name" value="MTS"/>
    <property type="match status" value="1"/>
</dbReference>
<gene>
    <name evidence="4" type="ORF">NG900_05120</name>
</gene>
<dbReference type="InterPro" id="IPR007848">
    <property type="entry name" value="Small_mtfrase_dom"/>
</dbReference>
<dbReference type="InterPro" id="IPR050320">
    <property type="entry name" value="N5-glutamine_MTase"/>
</dbReference>
<dbReference type="SUPFAM" id="SSF53335">
    <property type="entry name" value="S-adenosyl-L-methionine-dependent methyltransferases"/>
    <property type="match status" value="1"/>
</dbReference>
<keyword evidence="2" id="KW-0949">S-adenosyl-L-methionine</keyword>
<dbReference type="PANTHER" id="PTHR18895:SF74">
    <property type="entry name" value="MTRF1L RELEASE FACTOR GLUTAMINE METHYLTRANSFERASE"/>
    <property type="match status" value="1"/>
</dbReference>
<dbReference type="GO" id="GO:0008168">
    <property type="term" value="F:methyltransferase activity"/>
    <property type="evidence" value="ECO:0007669"/>
    <property type="project" value="UniProtKB-KW"/>
</dbReference>
<protein>
    <submittedName>
        <fullName evidence="4">Class I SAM-dependent methyltransferase</fullName>
    </submittedName>
</protein>
<dbReference type="PANTHER" id="PTHR18895">
    <property type="entry name" value="HEMK METHYLTRANSFERASE"/>
    <property type="match status" value="1"/>
</dbReference>